<keyword evidence="3" id="KW-1185">Reference proteome</keyword>
<gene>
    <name evidence="2" type="ORF">HYG82_09640</name>
</gene>
<evidence type="ECO:0000256" key="1">
    <source>
        <dbReference type="SAM" id="MobiDB-lite"/>
    </source>
</evidence>
<feature type="region of interest" description="Disordered" evidence="1">
    <location>
        <begin position="33"/>
        <end position="115"/>
    </location>
</feature>
<organism evidence="2 3">
    <name type="scientific">Natrinema halophilum</name>
    <dbReference type="NCBI Taxonomy" id="1699371"/>
    <lineage>
        <taxon>Archaea</taxon>
        <taxon>Methanobacteriati</taxon>
        <taxon>Methanobacteriota</taxon>
        <taxon>Stenosarchaea group</taxon>
        <taxon>Halobacteria</taxon>
        <taxon>Halobacteriales</taxon>
        <taxon>Natrialbaceae</taxon>
        <taxon>Natrinema</taxon>
    </lineage>
</organism>
<dbReference type="AlphaFoldDB" id="A0A7D5GN51"/>
<sequence>MSDKNNAIEEAPEWALGLIEMIEQNAKRIDEIEASSGKSAVSDSGYTLRPDESRHRGKQLLDNRQARKKVPSSGESEGAFTLDPRKTKLAAEDTDEPEDENEKEGGFTLDPRRAE</sequence>
<evidence type="ECO:0000313" key="2">
    <source>
        <dbReference type="EMBL" id="QLG49093.1"/>
    </source>
</evidence>
<accession>A0A7D5GN51</accession>
<dbReference type="GeneID" id="56033553"/>
<feature type="compositionally biased region" description="Basic and acidic residues" evidence="1">
    <location>
        <begin position="49"/>
        <end position="65"/>
    </location>
</feature>
<reference evidence="2 3" key="1">
    <citation type="submission" date="2020-07" db="EMBL/GenBank/DDBJ databases">
        <authorList>
            <person name="Cui H."/>
        </authorList>
    </citation>
    <scope>NUCLEOTIDE SEQUENCE [LARGE SCALE GENOMIC DNA]</scope>
    <source>
        <strain evidence="2 3">YPL8</strain>
    </source>
</reference>
<feature type="compositionally biased region" description="Acidic residues" evidence="1">
    <location>
        <begin position="92"/>
        <end position="102"/>
    </location>
</feature>
<dbReference type="KEGG" id="haly:HYG82_09640"/>
<name>A0A7D5GN51_9EURY</name>
<dbReference type="RefSeq" id="WP_179260828.1">
    <property type="nucleotide sequence ID" value="NZ_CP058601.1"/>
</dbReference>
<feature type="compositionally biased region" description="Polar residues" evidence="1">
    <location>
        <begin position="36"/>
        <end position="45"/>
    </location>
</feature>
<protein>
    <submittedName>
        <fullName evidence="2">Uncharacterized protein</fullName>
    </submittedName>
</protein>
<proteinExistence type="predicted"/>
<dbReference type="EMBL" id="CP058601">
    <property type="protein sequence ID" value="QLG49093.1"/>
    <property type="molecule type" value="Genomic_DNA"/>
</dbReference>
<dbReference type="Proteomes" id="UP000509241">
    <property type="component" value="Chromosome"/>
</dbReference>
<evidence type="ECO:0000313" key="3">
    <source>
        <dbReference type="Proteomes" id="UP000509241"/>
    </source>
</evidence>